<dbReference type="InterPro" id="IPR002182">
    <property type="entry name" value="NB-ARC"/>
</dbReference>
<dbReference type="EMBL" id="JACHJS010000001">
    <property type="protein sequence ID" value="MBB4968829.1"/>
    <property type="molecule type" value="Genomic_DNA"/>
</dbReference>
<dbReference type="InterPro" id="IPR027417">
    <property type="entry name" value="P-loop_NTPase"/>
</dbReference>
<dbReference type="InterPro" id="IPR005158">
    <property type="entry name" value="BTAD"/>
</dbReference>
<evidence type="ECO:0000313" key="8">
    <source>
        <dbReference type="EMBL" id="MBB4968829.1"/>
    </source>
</evidence>
<dbReference type="InterPro" id="IPR036388">
    <property type="entry name" value="WH-like_DNA-bd_sf"/>
</dbReference>
<feature type="domain" description="OmpR/PhoB-type" evidence="7">
    <location>
        <begin position="1"/>
        <end position="102"/>
    </location>
</feature>
<dbReference type="SMART" id="SM00862">
    <property type="entry name" value="Trans_reg_C"/>
    <property type="match status" value="1"/>
</dbReference>
<dbReference type="SMART" id="SM00028">
    <property type="entry name" value="TPR"/>
    <property type="match status" value="3"/>
</dbReference>
<evidence type="ECO:0000256" key="1">
    <source>
        <dbReference type="ARBA" id="ARBA00005820"/>
    </source>
</evidence>
<keyword evidence="2" id="KW-0805">Transcription regulation</keyword>
<feature type="coiled-coil region" evidence="6">
    <location>
        <begin position="798"/>
        <end position="825"/>
    </location>
</feature>
<evidence type="ECO:0000259" key="7">
    <source>
        <dbReference type="PROSITE" id="PS51755"/>
    </source>
</evidence>
<dbReference type="InterPro" id="IPR001867">
    <property type="entry name" value="OmpR/PhoB-type_DNA-bd"/>
</dbReference>
<dbReference type="GO" id="GO:0000160">
    <property type="term" value="P:phosphorelay signal transduction system"/>
    <property type="evidence" value="ECO:0007669"/>
    <property type="project" value="InterPro"/>
</dbReference>
<keyword evidence="3 5" id="KW-0238">DNA-binding</keyword>
<keyword evidence="6" id="KW-0175">Coiled coil</keyword>
<dbReference type="PANTHER" id="PTHR35807:SF1">
    <property type="entry name" value="TRANSCRIPTIONAL REGULATOR REDD"/>
    <property type="match status" value="1"/>
</dbReference>
<dbReference type="InterPro" id="IPR051677">
    <property type="entry name" value="AfsR-DnrI-RedD_regulator"/>
</dbReference>
<organism evidence="8 9">
    <name type="scientific">Saccharothrix violaceirubra</name>
    <dbReference type="NCBI Taxonomy" id="413306"/>
    <lineage>
        <taxon>Bacteria</taxon>
        <taxon>Bacillati</taxon>
        <taxon>Actinomycetota</taxon>
        <taxon>Actinomycetes</taxon>
        <taxon>Pseudonocardiales</taxon>
        <taxon>Pseudonocardiaceae</taxon>
        <taxon>Saccharothrix</taxon>
    </lineage>
</organism>
<dbReference type="Pfam" id="PF00486">
    <property type="entry name" value="Trans_reg_C"/>
    <property type="match status" value="1"/>
</dbReference>
<evidence type="ECO:0000256" key="2">
    <source>
        <dbReference type="ARBA" id="ARBA00023015"/>
    </source>
</evidence>
<sequence>MAEGRSGLEFGVLGPLQVLADGKPLPIGRKGMRGLLAMLVLDANRVVPIDGIVDCLWADDPPATARTIVHGYVSRLRRMLEEADPAGSARILTTPPGYQLLVDPWRLDFHRARQLVSSARGKPAPIRAQLLRESLGLWRGPVLGDVPGRPATTDLEELRLAALEERVEAELELGRHLELVGELRRLVDEYPFRERLVAHSMRALYRSGQRADALDAYQRFHRRVVDELGIDPGPELRVLHEQVLRDDPALGGEGDIAPVALVPPRAGVVVPALLPAAASGFIGRDDELARLDLLCAQRDLQATTIAVVAGAPGIGKSELVVTWGHRRAEWFPDGLLYASLNGFVPDRDPVEPGEVLGRFLHALGVPADGLPRDLDDRVGLYRSVLAKRRVLVVLDDAWDPEHVRLLLPPGAGSVVLVTSRRRLESLVVSNGARMLTLDTLREEESVRLVDSVVGKPVSEQEPTAVRMLVELCGNLPLALRIAAAKLVLSPEWTVEDLVVRLSHDDHRLRTLDLPETGVGVARALAVSYRNLPPELAETFRAAGLVPGRWVSPHAIAAVCGTDLGTAQNRLADLADAHLVVEQWRGGYVLHDLVRLYAREVVGPAGPDLRRLVDHYLAACDHARRLIRPVADGLDFSGGDTPAARPATAGQALSWFDKEWPNLIALVHAGAEAGLHRQVWQLVRLVHTYCVTRPAGREWQAIAEFGLASARIAADRRGEMLVLHAMHEVDKRAGSSRGRLADARRAYAIAADLGEPRYLVMALDQLACALTAEDRDKEALACYREAVEVARGDGDALGEATVLDDLAQAERKLGRLEKAARHQFEAMEVHHRNGDERAFVVAVNNLAGLYADLGLLAEAEENARQGVELARGGAMRFEEAFGRLVLGGVLARRGEVVAAQAELAESLRLFERLGSARARQVRSALEALDR</sequence>
<dbReference type="GO" id="GO:0003677">
    <property type="term" value="F:DNA binding"/>
    <property type="evidence" value="ECO:0007669"/>
    <property type="project" value="UniProtKB-UniRule"/>
</dbReference>
<comment type="caution">
    <text evidence="8">The sequence shown here is derived from an EMBL/GenBank/DDBJ whole genome shotgun (WGS) entry which is preliminary data.</text>
</comment>
<dbReference type="PANTHER" id="PTHR35807">
    <property type="entry name" value="TRANSCRIPTIONAL REGULATOR REDD-RELATED"/>
    <property type="match status" value="1"/>
</dbReference>
<evidence type="ECO:0000256" key="4">
    <source>
        <dbReference type="ARBA" id="ARBA00023163"/>
    </source>
</evidence>
<dbReference type="GO" id="GO:0006355">
    <property type="term" value="P:regulation of DNA-templated transcription"/>
    <property type="evidence" value="ECO:0007669"/>
    <property type="project" value="InterPro"/>
</dbReference>
<dbReference type="RefSeq" id="WP_184674573.1">
    <property type="nucleotide sequence ID" value="NZ_BAABAI010000043.1"/>
</dbReference>
<feature type="DNA-binding region" description="OmpR/PhoB-type" evidence="5">
    <location>
        <begin position="1"/>
        <end position="102"/>
    </location>
</feature>
<dbReference type="Gene3D" id="3.40.50.300">
    <property type="entry name" value="P-loop containing nucleotide triphosphate hydrolases"/>
    <property type="match status" value="1"/>
</dbReference>
<dbReference type="InterPro" id="IPR011990">
    <property type="entry name" value="TPR-like_helical_dom_sf"/>
</dbReference>
<dbReference type="SUPFAM" id="SSF52540">
    <property type="entry name" value="P-loop containing nucleoside triphosphate hydrolases"/>
    <property type="match status" value="1"/>
</dbReference>
<dbReference type="PRINTS" id="PR00364">
    <property type="entry name" value="DISEASERSIST"/>
</dbReference>
<dbReference type="CDD" id="cd15831">
    <property type="entry name" value="BTAD"/>
    <property type="match status" value="1"/>
</dbReference>
<dbReference type="SUPFAM" id="SSF48452">
    <property type="entry name" value="TPR-like"/>
    <property type="match status" value="2"/>
</dbReference>
<comment type="similarity">
    <text evidence="1">Belongs to the AfsR/DnrI/RedD regulatory family.</text>
</comment>
<dbReference type="Pfam" id="PF00931">
    <property type="entry name" value="NB-ARC"/>
    <property type="match status" value="1"/>
</dbReference>
<dbReference type="AlphaFoldDB" id="A0A7W7T953"/>
<dbReference type="Gene3D" id="1.25.40.10">
    <property type="entry name" value="Tetratricopeptide repeat domain"/>
    <property type="match status" value="2"/>
</dbReference>
<proteinExistence type="inferred from homology"/>
<evidence type="ECO:0000256" key="6">
    <source>
        <dbReference type="SAM" id="Coils"/>
    </source>
</evidence>
<dbReference type="Gene3D" id="1.10.10.10">
    <property type="entry name" value="Winged helix-like DNA-binding domain superfamily/Winged helix DNA-binding domain"/>
    <property type="match status" value="1"/>
</dbReference>
<reference evidence="8 9" key="1">
    <citation type="submission" date="2020-08" db="EMBL/GenBank/DDBJ databases">
        <title>Sequencing the genomes of 1000 actinobacteria strains.</title>
        <authorList>
            <person name="Klenk H.-P."/>
        </authorList>
    </citation>
    <scope>NUCLEOTIDE SEQUENCE [LARGE SCALE GENOMIC DNA]</scope>
    <source>
        <strain evidence="8 9">DSM 45084</strain>
    </source>
</reference>
<evidence type="ECO:0000256" key="5">
    <source>
        <dbReference type="PROSITE-ProRule" id="PRU01091"/>
    </source>
</evidence>
<keyword evidence="9" id="KW-1185">Reference proteome</keyword>
<evidence type="ECO:0000313" key="9">
    <source>
        <dbReference type="Proteomes" id="UP000542674"/>
    </source>
</evidence>
<name>A0A7W7T953_9PSEU</name>
<dbReference type="SUPFAM" id="SSF46894">
    <property type="entry name" value="C-terminal effector domain of the bipartite response regulators"/>
    <property type="match status" value="1"/>
</dbReference>
<dbReference type="InterPro" id="IPR016032">
    <property type="entry name" value="Sig_transdc_resp-reg_C-effctor"/>
</dbReference>
<keyword evidence="4" id="KW-0804">Transcription</keyword>
<dbReference type="PROSITE" id="PS51755">
    <property type="entry name" value="OMPR_PHOB"/>
    <property type="match status" value="1"/>
</dbReference>
<dbReference type="GO" id="GO:0043531">
    <property type="term" value="F:ADP binding"/>
    <property type="evidence" value="ECO:0007669"/>
    <property type="project" value="InterPro"/>
</dbReference>
<accession>A0A7W7T953</accession>
<dbReference type="SMART" id="SM01043">
    <property type="entry name" value="BTAD"/>
    <property type="match status" value="1"/>
</dbReference>
<dbReference type="InterPro" id="IPR019734">
    <property type="entry name" value="TPR_rpt"/>
</dbReference>
<protein>
    <submittedName>
        <fullName evidence="8">DNA-binding SARP family transcriptional activator/tetratricopeptide (TPR) repeat protein</fullName>
    </submittedName>
</protein>
<gene>
    <name evidence="8" type="ORF">F4559_006188</name>
</gene>
<dbReference type="Pfam" id="PF03704">
    <property type="entry name" value="BTAD"/>
    <property type="match status" value="1"/>
</dbReference>
<evidence type="ECO:0000256" key="3">
    <source>
        <dbReference type="ARBA" id="ARBA00023125"/>
    </source>
</evidence>
<dbReference type="Proteomes" id="UP000542674">
    <property type="component" value="Unassembled WGS sequence"/>
</dbReference>